<accession>A0A4C1YJ25</accession>
<sequence>MERYAWSLTLGGFSARSKPKRGNRERFASKSKRSMSKTSEETLIEDLNLRVAVDEDSVDNIMTSQIILAICCLETLIYQQGVGDVTAEDRTSYETNACEHGLRIDVVLDRLASLVDTSLVLNRREAPHHAQMVVARDFGTIDKLCHDFFDFRRVLVADGHICLIPSPLV</sequence>
<keyword evidence="2" id="KW-1185">Reference proteome</keyword>
<name>A0A4C1YJ25_EUMVA</name>
<proteinExistence type="predicted"/>
<evidence type="ECO:0000313" key="1">
    <source>
        <dbReference type="EMBL" id="GBP75273.1"/>
    </source>
</evidence>
<gene>
    <name evidence="1" type="ORF">EVAR_47310_1</name>
</gene>
<comment type="caution">
    <text evidence="1">The sequence shown here is derived from an EMBL/GenBank/DDBJ whole genome shotgun (WGS) entry which is preliminary data.</text>
</comment>
<protein>
    <submittedName>
        <fullName evidence="1">Uncharacterized protein</fullName>
    </submittedName>
</protein>
<reference evidence="1 2" key="1">
    <citation type="journal article" date="2019" name="Commun. Biol.">
        <title>The bagworm genome reveals a unique fibroin gene that provides high tensile strength.</title>
        <authorList>
            <person name="Kono N."/>
            <person name="Nakamura H."/>
            <person name="Ohtoshi R."/>
            <person name="Tomita M."/>
            <person name="Numata K."/>
            <person name="Arakawa K."/>
        </authorList>
    </citation>
    <scope>NUCLEOTIDE SEQUENCE [LARGE SCALE GENOMIC DNA]</scope>
</reference>
<organism evidence="1 2">
    <name type="scientific">Eumeta variegata</name>
    <name type="common">Bagworm moth</name>
    <name type="synonym">Eumeta japonica</name>
    <dbReference type="NCBI Taxonomy" id="151549"/>
    <lineage>
        <taxon>Eukaryota</taxon>
        <taxon>Metazoa</taxon>
        <taxon>Ecdysozoa</taxon>
        <taxon>Arthropoda</taxon>
        <taxon>Hexapoda</taxon>
        <taxon>Insecta</taxon>
        <taxon>Pterygota</taxon>
        <taxon>Neoptera</taxon>
        <taxon>Endopterygota</taxon>
        <taxon>Lepidoptera</taxon>
        <taxon>Glossata</taxon>
        <taxon>Ditrysia</taxon>
        <taxon>Tineoidea</taxon>
        <taxon>Psychidae</taxon>
        <taxon>Oiketicinae</taxon>
        <taxon>Eumeta</taxon>
    </lineage>
</organism>
<dbReference type="AlphaFoldDB" id="A0A4C1YJ25"/>
<dbReference type="EMBL" id="BGZK01001242">
    <property type="protein sequence ID" value="GBP75273.1"/>
    <property type="molecule type" value="Genomic_DNA"/>
</dbReference>
<dbReference type="Proteomes" id="UP000299102">
    <property type="component" value="Unassembled WGS sequence"/>
</dbReference>
<evidence type="ECO:0000313" key="2">
    <source>
        <dbReference type="Proteomes" id="UP000299102"/>
    </source>
</evidence>